<gene>
    <name evidence="6" type="ORF">CPBP_00538</name>
</gene>
<feature type="chain" id="PRO_5032387794" evidence="4">
    <location>
        <begin position="20"/>
        <end position="889"/>
    </location>
</feature>
<sequence length="889" mass="99598">MNRFVLLGAVSLIALTSLSGTPSPVITPASVQCALPLPADSMLLERAGLIERLNSTFQKGSDITTIALVGAVNMGGLGKTTLARLWAKKRLEASPALTVWEFNAESETTLLQSMKEFSTQLAQTPDQKTTLKNIENIQSAPDRESKRLAFVQGTLKESKDWVLIYDNVEHLADIETYLPQDANLWGKGQVILTSRNTKLPSTLGTIVTLDSLTPDESLTLYSRIRYQKDPKSLTPAESTDAKQLLAKIPPFPLDISIAAAYIATHQLTPTAYLTVLDKQDATALKDDAKVRYQIITLSLQKVMDTAKNNTECMLILGLMDSQNIPADMLKKTTDTKEAFTNDMMKHSLVTMGTAPGDIGTLSMHRSTWEIMYAYLVNTLKLSQSHPVVRNVIQKVFNYVYATIDDDKCNILRLLELHTQRISESVLFTADEKMEAIGMLGCIAYYEIKGNESQELLERSIKYFEHTKTGGKDLLARLHLHLGMVHRLNCKYSLAEEYLSKSLQEYTASKNIAGCIDSICLLAHTYYVMGNFLNAKEHLEKIKTLNSTDTSNKDLILRIASLIERDLGNLSVALQYINEAIAHRESMNKVDQLQAWNIIYKGLVYRDMGDYATANEWADKGDILYSQFDMTTKMYACVKFYKSSIYRFLGNYAEAEKWLNFALTICEREATESPMEIGFGKTLLAKLYHNTGYLDKAFTEAKAAERLYIDLFGEKNLRTSWIRMTIGQIYNDQGKYSEARDTFQECLDVHRTMLSDAHPKIGKILSELGYAQVKLGDTKQGHANLELGLKNYEAHYGKDHLRTAYVLRLISDSLQVQGDLKSAEAAALRAYTICQKANHPDQILSLERLGDVRLKSGNTQGSDDLKKALNMAEITFGVDSPHVTRIKAKL</sequence>
<dbReference type="SUPFAM" id="SSF48452">
    <property type="entry name" value="TPR-like"/>
    <property type="match status" value="3"/>
</dbReference>
<reference evidence="6 7" key="1">
    <citation type="submission" date="2020-06" db="EMBL/GenBank/DDBJ databases">
        <title>The endosymbiont of the kinetoplastid Bodo saltans is a Paracaedibacter-like alpha-proteobacterium possessing a putative toxin-antitoxin system.</title>
        <authorList>
            <person name="Midha S."/>
            <person name="Rigden D.J."/>
            <person name="Siozios S."/>
            <person name="Hurst G.D.D."/>
            <person name="Jackson A.P."/>
        </authorList>
    </citation>
    <scope>NUCLEOTIDE SEQUENCE [LARGE SCALE GENOMIC DNA]</scope>
    <source>
        <strain evidence="6">Lake Konstanz</strain>
    </source>
</reference>
<dbReference type="Proteomes" id="UP000594001">
    <property type="component" value="Chromosome"/>
</dbReference>
<dbReference type="SUPFAM" id="SSF52540">
    <property type="entry name" value="P-loop containing nucleoside triphosphate hydrolases"/>
    <property type="match status" value="1"/>
</dbReference>
<evidence type="ECO:0000256" key="1">
    <source>
        <dbReference type="ARBA" id="ARBA00022737"/>
    </source>
</evidence>
<dbReference type="PROSITE" id="PS50005">
    <property type="entry name" value="TPR"/>
    <property type="match status" value="1"/>
</dbReference>
<dbReference type="AlphaFoldDB" id="A0A7L9RT22"/>
<evidence type="ECO:0000256" key="2">
    <source>
        <dbReference type="ARBA" id="ARBA00022803"/>
    </source>
</evidence>
<dbReference type="KEGG" id="pbal:CPBP_00538"/>
<dbReference type="InterPro" id="IPR002182">
    <property type="entry name" value="NB-ARC"/>
</dbReference>
<accession>A0A7L9RT22</accession>
<keyword evidence="4" id="KW-0732">Signal</keyword>
<dbReference type="Gene3D" id="1.25.40.10">
    <property type="entry name" value="Tetratricopeptide repeat domain"/>
    <property type="match status" value="3"/>
</dbReference>
<keyword evidence="1" id="KW-0677">Repeat</keyword>
<dbReference type="RefSeq" id="WP_350332512.1">
    <property type="nucleotide sequence ID" value="NZ_CP054719.1"/>
</dbReference>
<evidence type="ECO:0000256" key="4">
    <source>
        <dbReference type="SAM" id="SignalP"/>
    </source>
</evidence>
<protein>
    <submittedName>
        <fullName evidence="6">Tetratricopeptide repeat-containing protein</fullName>
    </submittedName>
</protein>
<evidence type="ECO:0000313" key="7">
    <source>
        <dbReference type="Proteomes" id="UP000594001"/>
    </source>
</evidence>
<dbReference type="Gene3D" id="3.40.50.300">
    <property type="entry name" value="P-loop containing nucleotide triphosphate hydrolases"/>
    <property type="match status" value="1"/>
</dbReference>
<keyword evidence="7" id="KW-1185">Reference proteome</keyword>
<dbReference type="EMBL" id="CP054719">
    <property type="protein sequence ID" value="QOL19770.1"/>
    <property type="molecule type" value="Genomic_DNA"/>
</dbReference>
<proteinExistence type="predicted"/>
<feature type="signal peptide" evidence="4">
    <location>
        <begin position="1"/>
        <end position="19"/>
    </location>
</feature>
<dbReference type="SMART" id="SM00028">
    <property type="entry name" value="TPR"/>
    <property type="match status" value="4"/>
</dbReference>
<organism evidence="6 7">
    <name type="scientific">Candidatus Bodocaedibacter vickermanii</name>
    <dbReference type="NCBI Taxonomy" id="2741701"/>
    <lineage>
        <taxon>Bacteria</taxon>
        <taxon>Pseudomonadati</taxon>
        <taxon>Pseudomonadota</taxon>
        <taxon>Alphaproteobacteria</taxon>
        <taxon>Holosporales</taxon>
        <taxon>Candidatus Paracaedibacteraceae</taxon>
        <taxon>Candidatus Bodocaedibacter</taxon>
    </lineage>
</organism>
<name>A0A7L9RT22_9PROT</name>
<keyword evidence="2 3" id="KW-0802">TPR repeat</keyword>
<dbReference type="PANTHER" id="PTHR45641:SF19">
    <property type="entry name" value="NEPHROCYSTIN-3"/>
    <property type="match status" value="1"/>
</dbReference>
<dbReference type="InterPro" id="IPR011990">
    <property type="entry name" value="TPR-like_helical_dom_sf"/>
</dbReference>
<dbReference type="InterPro" id="IPR027417">
    <property type="entry name" value="P-loop_NTPase"/>
</dbReference>
<dbReference type="InterPro" id="IPR019734">
    <property type="entry name" value="TPR_rpt"/>
</dbReference>
<feature type="domain" description="NB-ARC" evidence="5">
    <location>
        <begin position="50"/>
        <end position="228"/>
    </location>
</feature>
<dbReference type="Pfam" id="PF13424">
    <property type="entry name" value="TPR_12"/>
    <property type="match status" value="1"/>
</dbReference>
<evidence type="ECO:0000313" key="6">
    <source>
        <dbReference type="EMBL" id="QOL19770.1"/>
    </source>
</evidence>
<dbReference type="Pfam" id="PF00931">
    <property type="entry name" value="NB-ARC"/>
    <property type="match status" value="1"/>
</dbReference>
<feature type="repeat" description="TPR" evidence="3">
    <location>
        <begin position="719"/>
        <end position="752"/>
    </location>
</feature>
<dbReference type="GO" id="GO:0043531">
    <property type="term" value="F:ADP binding"/>
    <property type="evidence" value="ECO:0007669"/>
    <property type="project" value="InterPro"/>
</dbReference>
<dbReference type="PANTHER" id="PTHR45641">
    <property type="entry name" value="TETRATRICOPEPTIDE REPEAT PROTEIN (AFU_ORTHOLOGUE AFUA_6G03870)"/>
    <property type="match status" value="1"/>
</dbReference>
<evidence type="ECO:0000256" key="3">
    <source>
        <dbReference type="PROSITE-ProRule" id="PRU00339"/>
    </source>
</evidence>
<evidence type="ECO:0000259" key="5">
    <source>
        <dbReference type="Pfam" id="PF00931"/>
    </source>
</evidence>